<name>A0A318XP90_9FIRM</name>
<evidence type="ECO:0000313" key="4">
    <source>
        <dbReference type="Proteomes" id="UP000248132"/>
    </source>
</evidence>
<reference evidence="3 4" key="1">
    <citation type="submission" date="2018-06" db="EMBL/GenBank/DDBJ databases">
        <title>Genomic Encyclopedia of Type Strains, Phase I: the one thousand microbial genomes (KMG-I) project.</title>
        <authorList>
            <person name="Kyrpides N."/>
        </authorList>
    </citation>
    <scope>NUCLEOTIDE SEQUENCE [LARGE SCALE GENOMIC DNA]</scope>
    <source>
        <strain evidence="3 4">DSM 19573</strain>
    </source>
</reference>
<sequence length="160" mass="17560">MLKSLFCMILGFAVLYTCMSSSSSATQNIIVSINGKRLSYSESPINVDGRILIPAAALKEEPDIAVEWVGNTKALVITHAVKSITIYLKIGQPGALVNGSEKELEGTPEIFNGRAFVPLRFIFESMGAKVEWNGTMKTVNITYEGTEQEKSPILPMPWDF</sequence>
<accession>A0A318XP90</accession>
<dbReference type="EMBL" id="QKMR01000002">
    <property type="protein sequence ID" value="PYG89704.1"/>
    <property type="molecule type" value="Genomic_DNA"/>
</dbReference>
<feature type="chain" id="PRO_5016345575" evidence="1">
    <location>
        <begin position="26"/>
        <end position="160"/>
    </location>
</feature>
<evidence type="ECO:0000259" key="2">
    <source>
        <dbReference type="Pfam" id="PF07833"/>
    </source>
</evidence>
<feature type="signal peptide" evidence="1">
    <location>
        <begin position="1"/>
        <end position="25"/>
    </location>
</feature>
<proteinExistence type="predicted"/>
<comment type="caution">
    <text evidence="3">The sequence shown here is derived from an EMBL/GenBank/DDBJ whole genome shotgun (WGS) entry which is preliminary data.</text>
</comment>
<evidence type="ECO:0000313" key="3">
    <source>
        <dbReference type="EMBL" id="PYG89704.1"/>
    </source>
</evidence>
<feature type="domain" description="Copper amine oxidase-like N-terminal" evidence="2">
    <location>
        <begin position="33"/>
        <end position="141"/>
    </location>
</feature>
<keyword evidence="1" id="KW-0732">Signal</keyword>
<dbReference type="OrthoDB" id="1684927at2"/>
<keyword evidence="4" id="KW-1185">Reference proteome</keyword>
<gene>
    <name evidence="3" type="ORF">LY28_00296</name>
</gene>
<dbReference type="AlphaFoldDB" id="A0A318XP90"/>
<protein>
    <submittedName>
        <fullName evidence="3">Copper amine oxidase-like protein</fullName>
    </submittedName>
</protein>
<dbReference type="Proteomes" id="UP000248132">
    <property type="component" value="Unassembled WGS sequence"/>
</dbReference>
<dbReference type="InterPro" id="IPR036582">
    <property type="entry name" value="Mao_N_sf"/>
</dbReference>
<dbReference type="Gene3D" id="3.30.457.10">
    <property type="entry name" value="Copper amine oxidase-like, N-terminal domain"/>
    <property type="match status" value="1"/>
</dbReference>
<dbReference type="SUPFAM" id="SSF55383">
    <property type="entry name" value="Copper amine oxidase, domain N"/>
    <property type="match status" value="1"/>
</dbReference>
<evidence type="ECO:0000256" key="1">
    <source>
        <dbReference type="SAM" id="SignalP"/>
    </source>
</evidence>
<dbReference type="Pfam" id="PF07833">
    <property type="entry name" value="Cu_amine_oxidN1"/>
    <property type="match status" value="1"/>
</dbReference>
<organism evidence="3 4">
    <name type="scientific">Ruminiclostridium sufflavum DSM 19573</name>
    <dbReference type="NCBI Taxonomy" id="1121337"/>
    <lineage>
        <taxon>Bacteria</taxon>
        <taxon>Bacillati</taxon>
        <taxon>Bacillota</taxon>
        <taxon>Clostridia</taxon>
        <taxon>Eubacteriales</taxon>
        <taxon>Oscillospiraceae</taxon>
        <taxon>Ruminiclostridium</taxon>
    </lineage>
</organism>
<dbReference type="InterPro" id="IPR012854">
    <property type="entry name" value="Cu_amine_oxidase-like_N"/>
</dbReference>
<dbReference type="RefSeq" id="WP_110460398.1">
    <property type="nucleotide sequence ID" value="NZ_QKMR01000002.1"/>
</dbReference>